<organism evidence="2 3">
    <name type="scientific">Kitasatospora cathayae</name>
    <dbReference type="NCBI Taxonomy" id="3004092"/>
    <lineage>
        <taxon>Bacteria</taxon>
        <taxon>Bacillati</taxon>
        <taxon>Actinomycetota</taxon>
        <taxon>Actinomycetes</taxon>
        <taxon>Kitasatosporales</taxon>
        <taxon>Streptomycetaceae</taxon>
        <taxon>Kitasatospora</taxon>
    </lineage>
</organism>
<protein>
    <recommendedName>
        <fullName evidence="4">Integrase</fullName>
    </recommendedName>
</protein>
<feature type="region of interest" description="Disordered" evidence="1">
    <location>
        <begin position="1"/>
        <end position="54"/>
    </location>
</feature>
<evidence type="ECO:0000313" key="3">
    <source>
        <dbReference type="Proteomes" id="UP001212821"/>
    </source>
</evidence>
<reference evidence="3" key="1">
    <citation type="submission" date="2022-12" db="EMBL/GenBank/DDBJ databases">
        <authorList>
            <person name="Mo P."/>
        </authorList>
    </citation>
    <scope>NUCLEOTIDE SEQUENCE [LARGE SCALE GENOMIC DNA]</scope>
    <source>
        <strain evidence="3">HUAS 3-15</strain>
    </source>
</reference>
<feature type="compositionally biased region" description="Low complexity" evidence="1">
    <location>
        <begin position="8"/>
        <end position="20"/>
    </location>
</feature>
<dbReference type="RefSeq" id="WP_270147857.1">
    <property type="nucleotide sequence ID" value="NZ_CP115450.1"/>
</dbReference>
<keyword evidence="3" id="KW-1185">Reference proteome</keyword>
<sequence>MGLRSLLTGGNKTATNTTGRTPRERARRERDIREADANTDKWLKAGGLAPKKRS</sequence>
<evidence type="ECO:0008006" key="4">
    <source>
        <dbReference type="Google" id="ProtNLM"/>
    </source>
</evidence>
<name>A0ABY7QBA3_9ACTN</name>
<evidence type="ECO:0000313" key="2">
    <source>
        <dbReference type="EMBL" id="WBP89514.1"/>
    </source>
</evidence>
<accession>A0ABY7QBA3</accession>
<feature type="compositionally biased region" description="Basic and acidic residues" evidence="1">
    <location>
        <begin position="21"/>
        <end position="43"/>
    </location>
</feature>
<proteinExistence type="predicted"/>
<dbReference type="Proteomes" id="UP001212821">
    <property type="component" value="Chromosome"/>
</dbReference>
<evidence type="ECO:0000256" key="1">
    <source>
        <dbReference type="SAM" id="MobiDB-lite"/>
    </source>
</evidence>
<gene>
    <name evidence="2" type="ORF">O1G21_29185</name>
</gene>
<dbReference type="EMBL" id="CP115450">
    <property type="protein sequence ID" value="WBP89514.1"/>
    <property type="molecule type" value="Genomic_DNA"/>
</dbReference>